<feature type="chain" id="PRO_5044558407" evidence="1">
    <location>
        <begin position="23"/>
        <end position="238"/>
    </location>
</feature>
<name>A0A1H3I2V8_9BURK</name>
<keyword evidence="1" id="KW-0732">Signal</keyword>
<dbReference type="Gene3D" id="3.10.450.40">
    <property type="match status" value="3"/>
</dbReference>
<gene>
    <name evidence="3" type="ORF">I6G47_22160</name>
    <name evidence="4" type="ORF">SAMN05421547_103157</name>
</gene>
<dbReference type="EMBL" id="FNPE01000003">
    <property type="protein sequence ID" value="SDY22046.1"/>
    <property type="molecule type" value="Genomic_DNA"/>
</dbReference>
<dbReference type="EMBL" id="CP065748">
    <property type="protein sequence ID" value="QPS79702.1"/>
    <property type="molecule type" value="Genomic_DNA"/>
</dbReference>
<keyword evidence="6" id="KW-1185">Reference proteome</keyword>
<feature type="domain" description="PepSY" evidence="2">
    <location>
        <begin position="109"/>
        <end position="163"/>
    </location>
</feature>
<evidence type="ECO:0000259" key="2">
    <source>
        <dbReference type="Pfam" id="PF03413"/>
    </source>
</evidence>
<evidence type="ECO:0000313" key="5">
    <source>
        <dbReference type="Proteomes" id="UP000183417"/>
    </source>
</evidence>
<sequence>MAVKLRLALAALLALPLAPASATTPAEHESVRREVQSKRLRPLAEILQDVQQRHKGRVIDIELERGADGRRWYEIKLANGQRTEIYIDAVTGQDIPRPGATTAVLIPMSAVAAAVTRLHPGTVLQIELEETRSPRPYYEIQLLTREGREQLLRADAQTGRILAEPVLSREQAATLQPLPRILEELERKYQARATEAELKIDVRQRAYYEVELQLSAGRSIEVHVDAYSGQPIEEDGLR</sequence>
<dbReference type="AlphaFoldDB" id="A0A1H3I2V8"/>
<dbReference type="Proteomes" id="UP000595064">
    <property type="component" value="Chromosome"/>
</dbReference>
<reference evidence="3 6" key="2">
    <citation type="submission" date="2020-12" db="EMBL/GenBank/DDBJ databases">
        <title>FDA dAtabase for Regulatory Grade micrObial Sequences (FDA-ARGOS): Supporting development and validation of Infectious Disease Dx tests.</title>
        <authorList>
            <person name="Sproer C."/>
            <person name="Gronow S."/>
            <person name="Severitt S."/>
            <person name="Schroder I."/>
            <person name="Tallon L."/>
            <person name="Sadzewicz L."/>
            <person name="Zhao X."/>
            <person name="Boylan J."/>
            <person name="Ott S."/>
            <person name="Bowen H."/>
            <person name="Vavikolanu K."/>
            <person name="Mehta A."/>
            <person name="Aluvathingal J."/>
            <person name="Nadendla S."/>
            <person name="Lowell S."/>
            <person name="Myers T."/>
            <person name="Yan Y."/>
            <person name="Sichtig H."/>
        </authorList>
    </citation>
    <scope>NUCLEOTIDE SEQUENCE [LARGE SCALE GENOMIC DNA]</scope>
    <source>
        <strain evidence="3 6">FDAARGOS_890</strain>
    </source>
</reference>
<organism evidence="4 5">
    <name type="scientific">Delftia lacustris</name>
    <dbReference type="NCBI Taxonomy" id="558537"/>
    <lineage>
        <taxon>Bacteria</taxon>
        <taxon>Pseudomonadati</taxon>
        <taxon>Pseudomonadota</taxon>
        <taxon>Betaproteobacteria</taxon>
        <taxon>Burkholderiales</taxon>
        <taxon>Comamonadaceae</taxon>
        <taxon>Delftia</taxon>
    </lineage>
</organism>
<dbReference type="KEGG" id="dla:I6G47_22160"/>
<evidence type="ECO:0000313" key="6">
    <source>
        <dbReference type="Proteomes" id="UP000595064"/>
    </source>
</evidence>
<dbReference type="InterPro" id="IPR025711">
    <property type="entry name" value="PepSY"/>
</dbReference>
<evidence type="ECO:0000256" key="1">
    <source>
        <dbReference type="SAM" id="SignalP"/>
    </source>
</evidence>
<protein>
    <submittedName>
        <fullName evidence="3">PepSY domain-containing protein</fullName>
    </submittedName>
    <submittedName>
        <fullName evidence="4">Uncharacterized membrane protein YkoI</fullName>
    </submittedName>
</protein>
<dbReference type="Pfam" id="PF03413">
    <property type="entry name" value="PepSY"/>
    <property type="match status" value="3"/>
</dbReference>
<accession>A0A1H3I2V8</accession>
<reference evidence="4 5" key="1">
    <citation type="submission" date="2016-10" db="EMBL/GenBank/DDBJ databases">
        <authorList>
            <person name="de Groot N.N."/>
        </authorList>
    </citation>
    <scope>NUCLEOTIDE SEQUENCE [LARGE SCALE GENOMIC DNA]</scope>
    <source>
        <strain evidence="4 5">LMG 24775</strain>
    </source>
</reference>
<proteinExistence type="predicted"/>
<dbReference type="Proteomes" id="UP000183417">
    <property type="component" value="Unassembled WGS sequence"/>
</dbReference>
<evidence type="ECO:0000313" key="3">
    <source>
        <dbReference type="EMBL" id="QPS79702.1"/>
    </source>
</evidence>
<feature type="signal peptide" evidence="1">
    <location>
        <begin position="1"/>
        <end position="22"/>
    </location>
</feature>
<feature type="domain" description="PepSY" evidence="2">
    <location>
        <begin position="181"/>
        <end position="233"/>
    </location>
</feature>
<feature type="domain" description="PepSY" evidence="2">
    <location>
        <begin position="43"/>
        <end position="93"/>
    </location>
</feature>
<evidence type="ECO:0000313" key="4">
    <source>
        <dbReference type="EMBL" id="SDY22046.1"/>
    </source>
</evidence>